<dbReference type="PANTHER" id="PTHR43452">
    <property type="entry name" value="PYRUVATE DECARBOXYLASE"/>
    <property type="match status" value="1"/>
</dbReference>
<dbReference type="GO" id="GO:0046872">
    <property type="term" value="F:metal ion binding"/>
    <property type="evidence" value="ECO:0007669"/>
    <property type="project" value="UniProtKB-KW"/>
</dbReference>
<dbReference type="Gene3D" id="3.40.50.970">
    <property type="match status" value="3"/>
</dbReference>
<organism evidence="14">
    <name type="scientific">Selaginella moellendorffii</name>
    <name type="common">Spikemoss</name>
    <dbReference type="NCBI Taxonomy" id="88036"/>
    <lineage>
        <taxon>Eukaryota</taxon>
        <taxon>Viridiplantae</taxon>
        <taxon>Streptophyta</taxon>
        <taxon>Embryophyta</taxon>
        <taxon>Tracheophyta</taxon>
        <taxon>Lycopodiopsida</taxon>
        <taxon>Selaginellales</taxon>
        <taxon>Selaginellaceae</taxon>
        <taxon>Selaginella</taxon>
    </lineage>
</organism>
<dbReference type="HOGENOM" id="CLU_433755_0_0_1"/>
<accession>D8S198</accession>
<keyword evidence="11" id="KW-0456">Lyase</keyword>
<dbReference type="SUPFAM" id="SSF52467">
    <property type="entry name" value="DHS-like NAD/FAD-binding domain"/>
    <property type="match status" value="1"/>
</dbReference>
<sequence>MAEAWKKEGKVWVVAVKSELKALQWVLGDNRLHAKDTIYLVCIGHPHDPWVMNTFVRAKALCQSAKKELQLTIHYTARFEPMFGIEDLLNSEAKAVGADYLVSARSRRLLGSVDSQCIYASREPSPGVQRRKRDFLPKIVILSSVDLISSYSWSRNFHALVPKLVERELWYLEVGRILVSLWLLEELMNRPHVSDTCQVLRDLGFLPDSAEIGVTDLFGVPGDFNLLLLDELIAEPRLNFVGCCNELNAGYAADGYARAKGVGACVVTFTVGGLSVTNAIAGSYSENLPVICIVGGEWSNRVLHSTIGVADFTQELACFKPVTCAQLYGPDAVWLPKDGYFSRSTREHPPAFRDRQTRLSNQNSLHAAIDAAANFLNASAKPVLVAGPKLRVAKAREAFVELANSCEYATAVMPSAGDASTLHRDLLGSCELSMLLRGCRVGRRLSLCRADLQRLQLRGILTPDQEGEKLSWTLRASGESWRRKNSGAKLRVNVLFKHIQGMLSKGTAVISETGDSWFNCQKLKLPDGCGYEFQMQYGAIGCSVGALLGTDKVAAQDVGTMIRYGQMNIIFLINSSGDTIEVEIHDGAYNTIKNLDYTGVVNAFHNNDGKCWTAKVSTEALKTTCLVEKSI</sequence>
<reference evidence="13 14" key="1">
    <citation type="journal article" date="2011" name="Science">
        <title>The Selaginella genome identifies genetic changes associated with the evolution of vascular plants.</title>
        <authorList>
            <person name="Banks J.A."/>
            <person name="Nishiyama T."/>
            <person name="Hasebe M."/>
            <person name="Bowman J.L."/>
            <person name="Gribskov M."/>
            <person name="dePamphilis C."/>
            <person name="Albert V.A."/>
            <person name="Aono N."/>
            <person name="Aoyama T."/>
            <person name="Ambrose B.A."/>
            <person name="Ashton N.W."/>
            <person name="Axtell M.J."/>
            <person name="Barker E."/>
            <person name="Barker M.S."/>
            <person name="Bennetzen J.L."/>
            <person name="Bonawitz N.D."/>
            <person name="Chapple C."/>
            <person name="Cheng C."/>
            <person name="Correa L.G."/>
            <person name="Dacre M."/>
            <person name="DeBarry J."/>
            <person name="Dreyer I."/>
            <person name="Elias M."/>
            <person name="Engstrom E.M."/>
            <person name="Estelle M."/>
            <person name="Feng L."/>
            <person name="Finet C."/>
            <person name="Floyd S.K."/>
            <person name="Frommer W.B."/>
            <person name="Fujita T."/>
            <person name="Gramzow L."/>
            <person name="Gutensohn M."/>
            <person name="Harholt J."/>
            <person name="Hattori M."/>
            <person name="Heyl A."/>
            <person name="Hirai T."/>
            <person name="Hiwatashi Y."/>
            <person name="Ishikawa M."/>
            <person name="Iwata M."/>
            <person name="Karol K.G."/>
            <person name="Koehler B."/>
            <person name="Kolukisaoglu U."/>
            <person name="Kubo M."/>
            <person name="Kurata T."/>
            <person name="Lalonde S."/>
            <person name="Li K."/>
            <person name="Li Y."/>
            <person name="Litt A."/>
            <person name="Lyons E."/>
            <person name="Manning G."/>
            <person name="Maruyama T."/>
            <person name="Michael T.P."/>
            <person name="Mikami K."/>
            <person name="Miyazaki S."/>
            <person name="Morinaga S."/>
            <person name="Murata T."/>
            <person name="Mueller-Roeber B."/>
            <person name="Nelson D.R."/>
            <person name="Obara M."/>
            <person name="Oguri Y."/>
            <person name="Olmstead R.G."/>
            <person name="Onodera N."/>
            <person name="Petersen B.L."/>
            <person name="Pils B."/>
            <person name="Prigge M."/>
            <person name="Rensing S.A."/>
            <person name="Riano-Pachon D.M."/>
            <person name="Roberts A.W."/>
            <person name="Sato Y."/>
            <person name="Scheller H.V."/>
            <person name="Schulz B."/>
            <person name="Schulz C."/>
            <person name="Shakirov E.V."/>
            <person name="Shibagaki N."/>
            <person name="Shinohara N."/>
            <person name="Shippen D.E."/>
            <person name="Soerensen I."/>
            <person name="Sotooka R."/>
            <person name="Sugimoto N."/>
            <person name="Sugita M."/>
            <person name="Sumikawa N."/>
            <person name="Tanurdzic M."/>
            <person name="Theissen G."/>
            <person name="Ulvskov P."/>
            <person name="Wakazuki S."/>
            <person name="Weng J.K."/>
            <person name="Willats W.W."/>
            <person name="Wipf D."/>
            <person name="Wolf P.G."/>
            <person name="Yang L."/>
            <person name="Zimmer A.D."/>
            <person name="Zhu Q."/>
            <person name="Mitros T."/>
            <person name="Hellsten U."/>
            <person name="Loque D."/>
            <person name="Otillar R."/>
            <person name="Salamov A."/>
            <person name="Schmutz J."/>
            <person name="Shapiro H."/>
            <person name="Lindquist E."/>
            <person name="Lucas S."/>
            <person name="Rokhsar D."/>
            <person name="Grigoriev I.V."/>
        </authorList>
    </citation>
    <scope>NUCLEOTIDE SEQUENCE [LARGE SCALE GENOMIC DNA]</scope>
</reference>
<dbReference type="GO" id="GO:0000949">
    <property type="term" value="P:aromatic amino acid family catabolic process to alcohol via Ehrlich pathway"/>
    <property type="evidence" value="ECO:0000318"/>
    <property type="project" value="GO_Central"/>
</dbReference>
<keyword evidence="14" id="KW-1185">Reference proteome</keyword>
<keyword evidence="9" id="KW-0460">Magnesium</keyword>
<keyword evidence="8" id="KW-0210">Decarboxylase</keyword>
<evidence type="ECO:0000313" key="13">
    <source>
        <dbReference type="EMBL" id="EFJ21810.1"/>
    </source>
</evidence>
<dbReference type="GO" id="GO:0004737">
    <property type="term" value="F:pyruvate decarboxylase activity"/>
    <property type="evidence" value="ECO:0000318"/>
    <property type="project" value="GO_Central"/>
</dbReference>
<evidence type="ECO:0000256" key="11">
    <source>
        <dbReference type="ARBA" id="ARBA00023239"/>
    </source>
</evidence>
<gene>
    <name evidence="13" type="ORF">SELMODRAFT_417071</name>
</gene>
<evidence type="ECO:0000256" key="5">
    <source>
        <dbReference type="ARBA" id="ARBA00011881"/>
    </source>
</evidence>
<evidence type="ECO:0000259" key="12">
    <source>
        <dbReference type="Pfam" id="PF02776"/>
    </source>
</evidence>
<evidence type="ECO:0000256" key="10">
    <source>
        <dbReference type="ARBA" id="ARBA00023052"/>
    </source>
</evidence>
<comment type="similarity">
    <text evidence="4">Belongs to the TPP enzyme family.</text>
</comment>
<dbReference type="AlphaFoldDB" id="D8S198"/>
<dbReference type="Pfam" id="PF02776">
    <property type="entry name" value="TPP_enzyme_N"/>
    <property type="match status" value="1"/>
</dbReference>
<dbReference type="CDD" id="cd07038">
    <property type="entry name" value="TPP_PYR_PDC_IPDC_like"/>
    <property type="match status" value="1"/>
</dbReference>
<dbReference type="InterPro" id="IPR029035">
    <property type="entry name" value="DHS-like_NAD/FAD-binding_dom"/>
</dbReference>
<dbReference type="InParanoid" id="D8S198"/>
<dbReference type="GO" id="GO:0030976">
    <property type="term" value="F:thiamine pyrophosphate binding"/>
    <property type="evidence" value="ECO:0007669"/>
    <property type="project" value="InterPro"/>
</dbReference>
<evidence type="ECO:0000256" key="9">
    <source>
        <dbReference type="ARBA" id="ARBA00022842"/>
    </source>
</evidence>
<evidence type="ECO:0000313" key="14">
    <source>
        <dbReference type="Proteomes" id="UP000001514"/>
    </source>
</evidence>
<feature type="domain" description="Thiamine pyrophosphate enzyme N-terminal TPP-binding" evidence="12">
    <location>
        <begin position="211"/>
        <end position="299"/>
    </location>
</feature>
<keyword evidence="10" id="KW-0786">Thiamine pyrophosphate</keyword>
<evidence type="ECO:0000256" key="7">
    <source>
        <dbReference type="ARBA" id="ARBA00022723"/>
    </source>
</evidence>
<comment type="cofactor">
    <cofactor evidence="2">
        <name>a metal cation</name>
        <dbReference type="ChEBI" id="CHEBI:25213"/>
    </cofactor>
</comment>
<dbReference type="InterPro" id="IPR029061">
    <property type="entry name" value="THDP-binding"/>
</dbReference>
<dbReference type="GO" id="GO:0005829">
    <property type="term" value="C:cytosol"/>
    <property type="evidence" value="ECO:0000318"/>
    <property type="project" value="GO_Central"/>
</dbReference>
<name>D8S198_SELML</name>
<proteinExistence type="inferred from homology"/>
<evidence type="ECO:0000256" key="1">
    <source>
        <dbReference type="ARBA" id="ARBA00001041"/>
    </source>
</evidence>
<dbReference type="Proteomes" id="UP000001514">
    <property type="component" value="Unassembled WGS sequence"/>
</dbReference>
<comment type="catalytic activity">
    <reaction evidence="1">
        <text>a 2-oxocarboxylate + H(+) = an aldehyde + CO2</text>
        <dbReference type="Rhea" id="RHEA:11628"/>
        <dbReference type="ChEBI" id="CHEBI:15378"/>
        <dbReference type="ChEBI" id="CHEBI:16526"/>
        <dbReference type="ChEBI" id="CHEBI:17478"/>
        <dbReference type="ChEBI" id="CHEBI:35179"/>
        <dbReference type="EC" id="4.1.1.1"/>
    </reaction>
</comment>
<evidence type="ECO:0000256" key="6">
    <source>
        <dbReference type="ARBA" id="ARBA00013202"/>
    </source>
</evidence>
<dbReference type="PANTHER" id="PTHR43452:SF1">
    <property type="entry name" value="PYRUVATE DECARBOXYLASE C186.09-RELATED"/>
    <property type="match status" value="1"/>
</dbReference>
<dbReference type="InterPro" id="IPR012110">
    <property type="entry name" value="PDC/IPDC-like"/>
</dbReference>
<dbReference type="eggNOG" id="KOG1184">
    <property type="taxonomic scope" value="Eukaryota"/>
</dbReference>
<evidence type="ECO:0000256" key="3">
    <source>
        <dbReference type="ARBA" id="ARBA00001964"/>
    </source>
</evidence>
<comment type="subunit">
    <text evidence="5">Homotetramer.</text>
</comment>
<dbReference type="EMBL" id="GL377598">
    <property type="protein sequence ID" value="EFJ21810.1"/>
    <property type="molecule type" value="Genomic_DNA"/>
</dbReference>
<protein>
    <recommendedName>
        <fullName evidence="6">pyruvate decarboxylase</fullName>
        <ecNumber evidence="6">4.1.1.1</ecNumber>
    </recommendedName>
</protein>
<dbReference type="KEGG" id="smo:SELMODRAFT_417071"/>
<dbReference type="InterPro" id="IPR047213">
    <property type="entry name" value="TPP_PYR_PDC_IPDC-like"/>
</dbReference>
<dbReference type="EC" id="4.1.1.1" evidence="6"/>
<comment type="cofactor">
    <cofactor evidence="3">
        <name>thiamine diphosphate</name>
        <dbReference type="ChEBI" id="CHEBI:58937"/>
    </cofactor>
</comment>
<dbReference type="InterPro" id="IPR012001">
    <property type="entry name" value="Thiamin_PyroP_enz_TPP-bd_dom"/>
</dbReference>
<evidence type="ECO:0000256" key="2">
    <source>
        <dbReference type="ARBA" id="ARBA00001920"/>
    </source>
</evidence>
<dbReference type="SUPFAM" id="SSF52518">
    <property type="entry name" value="Thiamin diphosphate-binding fold (THDP-binding)"/>
    <property type="match status" value="2"/>
</dbReference>
<evidence type="ECO:0000256" key="8">
    <source>
        <dbReference type="ARBA" id="ARBA00022793"/>
    </source>
</evidence>
<evidence type="ECO:0000256" key="4">
    <source>
        <dbReference type="ARBA" id="ARBA00007812"/>
    </source>
</evidence>
<dbReference type="STRING" id="88036.D8S198"/>
<dbReference type="Gramene" id="EFJ21810">
    <property type="protein sequence ID" value="EFJ21810"/>
    <property type="gene ID" value="SELMODRAFT_417071"/>
</dbReference>
<keyword evidence="7" id="KW-0479">Metal-binding</keyword>